<dbReference type="Pfam" id="PF06568">
    <property type="entry name" value="YjiS-like"/>
    <property type="match status" value="1"/>
</dbReference>
<dbReference type="InterPro" id="IPR009506">
    <property type="entry name" value="YjiS-like"/>
</dbReference>
<proteinExistence type="predicted"/>
<organism evidence="2">
    <name type="scientific">Aurantimonas coralicida</name>
    <dbReference type="NCBI Taxonomy" id="182270"/>
    <lineage>
        <taxon>Bacteria</taxon>
        <taxon>Pseudomonadati</taxon>
        <taxon>Pseudomonadota</taxon>
        <taxon>Alphaproteobacteria</taxon>
        <taxon>Hyphomicrobiales</taxon>
        <taxon>Aurantimonadaceae</taxon>
        <taxon>Aurantimonas</taxon>
    </lineage>
</organism>
<dbReference type="AlphaFoldDB" id="A0A0P0YYF7"/>
<sequence length="49" mass="5935">MFRRLTTRLNTYRNHRNQIRQLEMMDDRELADIGVGRSQITQAVRFGRL</sequence>
<reference evidence="2" key="1">
    <citation type="journal article" date="2015" name="Proc. Natl. Acad. Sci. U.S.A.">
        <title>Bacterial clade with the ribosomal RNA operon on a small plasmid rather than the chromosome.</title>
        <authorList>
            <person name="Anda M."/>
            <person name="Ohtsubo Y."/>
            <person name="Okubo T."/>
            <person name="Sugawara M."/>
            <person name="Nagata Y."/>
            <person name="Tsuda M."/>
            <person name="Minamisawa K."/>
            <person name="Mitsui H."/>
        </authorList>
    </citation>
    <scope>NUCLEOTIDE SEQUENCE</scope>
    <source>
        <strain evidence="2">DSM 14790</strain>
    </source>
</reference>
<name>A0A0P0YYF7_9HYPH</name>
<evidence type="ECO:0000259" key="1">
    <source>
        <dbReference type="Pfam" id="PF06568"/>
    </source>
</evidence>
<feature type="domain" description="YjiS-like" evidence="1">
    <location>
        <begin position="7"/>
        <end position="40"/>
    </location>
</feature>
<dbReference type="EMBL" id="LC066372">
    <property type="protein sequence ID" value="BAT26551.1"/>
    <property type="molecule type" value="Genomic_DNA"/>
</dbReference>
<evidence type="ECO:0000313" key="2">
    <source>
        <dbReference type="EMBL" id="BAT26551.1"/>
    </source>
</evidence>
<protein>
    <recommendedName>
        <fullName evidence="1">YjiS-like domain-containing protein</fullName>
    </recommendedName>
</protein>
<dbReference type="RefSeq" id="WP_155898549.1">
    <property type="nucleotide sequence ID" value="NZ_BBWN01000042.1"/>
</dbReference>
<accession>A0A0P0YYF7</accession>